<proteinExistence type="predicted"/>
<reference evidence="2 3" key="1">
    <citation type="journal article" date="2019" name="Nat. Ecol. Evol.">
        <title>Megaphylogeny resolves global patterns of mushroom evolution.</title>
        <authorList>
            <person name="Varga T."/>
            <person name="Krizsan K."/>
            <person name="Foldi C."/>
            <person name="Dima B."/>
            <person name="Sanchez-Garcia M."/>
            <person name="Sanchez-Ramirez S."/>
            <person name="Szollosi G.J."/>
            <person name="Szarkandi J.G."/>
            <person name="Papp V."/>
            <person name="Albert L."/>
            <person name="Andreopoulos W."/>
            <person name="Angelini C."/>
            <person name="Antonin V."/>
            <person name="Barry K.W."/>
            <person name="Bougher N.L."/>
            <person name="Buchanan P."/>
            <person name="Buyck B."/>
            <person name="Bense V."/>
            <person name="Catcheside P."/>
            <person name="Chovatia M."/>
            <person name="Cooper J."/>
            <person name="Damon W."/>
            <person name="Desjardin D."/>
            <person name="Finy P."/>
            <person name="Geml J."/>
            <person name="Haridas S."/>
            <person name="Hughes K."/>
            <person name="Justo A."/>
            <person name="Karasinski D."/>
            <person name="Kautmanova I."/>
            <person name="Kiss B."/>
            <person name="Kocsube S."/>
            <person name="Kotiranta H."/>
            <person name="LaButti K.M."/>
            <person name="Lechner B.E."/>
            <person name="Liimatainen K."/>
            <person name="Lipzen A."/>
            <person name="Lukacs Z."/>
            <person name="Mihaltcheva S."/>
            <person name="Morgado L.N."/>
            <person name="Niskanen T."/>
            <person name="Noordeloos M.E."/>
            <person name="Ohm R.A."/>
            <person name="Ortiz-Santana B."/>
            <person name="Ovrebo C."/>
            <person name="Racz N."/>
            <person name="Riley R."/>
            <person name="Savchenko A."/>
            <person name="Shiryaev A."/>
            <person name="Soop K."/>
            <person name="Spirin V."/>
            <person name="Szebenyi C."/>
            <person name="Tomsovsky M."/>
            <person name="Tulloss R.E."/>
            <person name="Uehling J."/>
            <person name="Grigoriev I.V."/>
            <person name="Vagvolgyi C."/>
            <person name="Papp T."/>
            <person name="Martin F.M."/>
            <person name="Miettinen O."/>
            <person name="Hibbett D.S."/>
            <person name="Nagy L.G."/>
        </authorList>
    </citation>
    <scope>NUCLEOTIDE SEQUENCE [LARGE SCALE GENOMIC DNA]</scope>
    <source>
        <strain evidence="2 3">CBS 121175</strain>
    </source>
</reference>
<keyword evidence="3" id="KW-1185">Reference proteome</keyword>
<organism evidence="2 3">
    <name type="scientific">Coprinopsis marcescibilis</name>
    <name type="common">Agaric fungus</name>
    <name type="synonym">Psathyrella marcescibilis</name>
    <dbReference type="NCBI Taxonomy" id="230819"/>
    <lineage>
        <taxon>Eukaryota</taxon>
        <taxon>Fungi</taxon>
        <taxon>Dikarya</taxon>
        <taxon>Basidiomycota</taxon>
        <taxon>Agaricomycotina</taxon>
        <taxon>Agaricomycetes</taxon>
        <taxon>Agaricomycetidae</taxon>
        <taxon>Agaricales</taxon>
        <taxon>Agaricineae</taxon>
        <taxon>Psathyrellaceae</taxon>
        <taxon>Coprinopsis</taxon>
    </lineage>
</organism>
<dbReference type="OrthoDB" id="14527at2759"/>
<sequence>MFWRGSRFGVGQRVGLFPVRFHKEVRVADVGVGDEDGGHSVLSERGQRGWFFEVLAKTCEDVLDHEEHGQDGDRNGFIYKRTRFMGGETDHNGNGKYKDTGKDDEEEDEEDEDEEEDGEIERAAVTRINPRLTAHTVESMLWGAELGWTTLTANKTSVK</sequence>
<protein>
    <submittedName>
        <fullName evidence="2">Uncharacterized protein</fullName>
    </submittedName>
</protein>
<gene>
    <name evidence="2" type="ORF">FA15DRAFT_676625</name>
</gene>
<feature type="region of interest" description="Disordered" evidence="1">
    <location>
        <begin position="84"/>
        <end position="126"/>
    </location>
</feature>
<evidence type="ECO:0000256" key="1">
    <source>
        <dbReference type="SAM" id="MobiDB-lite"/>
    </source>
</evidence>
<name>A0A5C3K9T2_COPMA</name>
<dbReference type="AlphaFoldDB" id="A0A5C3K9T2"/>
<evidence type="ECO:0000313" key="3">
    <source>
        <dbReference type="Proteomes" id="UP000307440"/>
    </source>
</evidence>
<feature type="compositionally biased region" description="Basic and acidic residues" evidence="1">
    <location>
        <begin position="88"/>
        <end position="101"/>
    </location>
</feature>
<accession>A0A5C3K9T2</accession>
<evidence type="ECO:0000313" key="2">
    <source>
        <dbReference type="EMBL" id="TFK16622.1"/>
    </source>
</evidence>
<dbReference type="EMBL" id="ML210702">
    <property type="protein sequence ID" value="TFK16622.1"/>
    <property type="molecule type" value="Genomic_DNA"/>
</dbReference>
<feature type="non-terminal residue" evidence="2">
    <location>
        <position position="159"/>
    </location>
</feature>
<feature type="compositionally biased region" description="Acidic residues" evidence="1">
    <location>
        <begin position="102"/>
        <end position="119"/>
    </location>
</feature>
<dbReference type="Proteomes" id="UP000307440">
    <property type="component" value="Unassembled WGS sequence"/>
</dbReference>